<dbReference type="RefSeq" id="WP_349805209.1">
    <property type="nucleotide sequence ID" value="NZ_JBEGDP010000020.1"/>
</dbReference>
<protein>
    <submittedName>
        <fullName evidence="2">Uncharacterized protein</fullName>
    </submittedName>
</protein>
<gene>
    <name evidence="2" type="ORF">V6R90_15650</name>
</gene>
<proteinExistence type="predicted"/>
<sequence length="372" mass="37733">MSGGATKAARAVGTAVLAIVSVLVGFLLLAFGARAAAVPWLRWIDLWVADGDERRVVLAVVAWSWALGLLVVGVRAARRRWGRAASAGWLLVAAAALPVFAFVPGRSSGDNGASTVTREALGPLAQVGGPLAVVAFVTFLSVVGLAVAVVRPRPGDPPRTRWVRRPLGTVVAWSLVAAVLAGVMAAYVDPTPTRGSWLDQTARAVAGGDEGVTGGFEIGLDTRRAEVVPCEEAAGLLSVEGEAPALEGCRSALVVDAVGRTGEGASRRDTGALGAVVVQTRTLDQLDALDRALDGAELVGDLAPDSAEPALVSPAARSYALVIAAEDPGDAPLGEGAAQRPLTRALAYTVIGTAVGLYLGPPETGGGPGDGL</sequence>
<feature type="transmembrane region" description="Helical" evidence="1">
    <location>
        <begin position="12"/>
        <end position="36"/>
    </location>
</feature>
<name>A0ABV1P1T5_9ACTN</name>
<organism evidence="2 3">
    <name type="scientific">Nocardioides kribbensis</name>
    <dbReference type="NCBI Taxonomy" id="305517"/>
    <lineage>
        <taxon>Bacteria</taxon>
        <taxon>Bacillati</taxon>
        <taxon>Actinomycetota</taxon>
        <taxon>Actinomycetes</taxon>
        <taxon>Propionibacteriales</taxon>
        <taxon>Nocardioidaceae</taxon>
        <taxon>Nocardioides</taxon>
    </lineage>
</organism>
<feature type="transmembrane region" description="Helical" evidence="1">
    <location>
        <begin position="170"/>
        <end position="188"/>
    </location>
</feature>
<evidence type="ECO:0000313" key="2">
    <source>
        <dbReference type="EMBL" id="MEQ7848717.1"/>
    </source>
</evidence>
<evidence type="ECO:0000313" key="3">
    <source>
        <dbReference type="Proteomes" id="UP001482520"/>
    </source>
</evidence>
<keyword evidence="1" id="KW-0472">Membrane</keyword>
<comment type="caution">
    <text evidence="2">The sequence shown here is derived from an EMBL/GenBank/DDBJ whole genome shotgun (WGS) entry which is preliminary data.</text>
</comment>
<keyword evidence="1" id="KW-0812">Transmembrane</keyword>
<evidence type="ECO:0000256" key="1">
    <source>
        <dbReference type="SAM" id="Phobius"/>
    </source>
</evidence>
<dbReference type="Proteomes" id="UP001482520">
    <property type="component" value="Unassembled WGS sequence"/>
</dbReference>
<accession>A0ABV1P1T5</accession>
<feature type="transmembrane region" description="Helical" evidence="1">
    <location>
        <begin position="127"/>
        <end position="150"/>
    </location>
</feature>
<feature type="transmembrane region" description="Helical" evidence="1">
    <location>
        <begin position="56"/>
        <end position="77"/>
    </location>
</feature>
<keyword evidence="3" id="KW-1185">Reference proteome</keyword>
<keyword evidence="1" id="KW-1133">Transmembrane helix</keyword>
<dbReference type="EMBL" id="JBEGDP010000020">
    <property type="protein sequence ID" value="MEQ7848717.1"/>
    <property type="molecule type" value="Genomic_DNA"/>
</dbReference>
<feature type="transmembrane region" description="Helical" evidence="1">
    <location>
        <begin position="89"/>
        <end position="107"/>
    </location>
</feature>
<reference evidence="2 3" key="1">
    <citation type="submission" date="2024-02" db="EMBL/GenBank/DDBJ databases">
        <title>Full genome sequence of Nocardioides kribbensis.</title>
        <authorList>
            <person name="Poletto B.L."/>
            <person name="Silva G."/>
            <person name="Galante D."/>
            <person name="Campos K.R."/>
            <person name="Santos M.B.N."/>
            <person name="Sacchi C.T."/>
        </authorList>
    </citation>
    <scope>NUCLEOTIDE SEQUENCE [LARGE SCALE GENOMIC DNA]</scope>
    <source>
        <strain evidence="2 3">O4R</strain>
    </source>
</reference>